<protein>
    <submittedName>
        <fullName evidence="2">Uncharacterized protein</fullName>
    </submittedName>
</protein>
<comment type="caution">
    <text evidence="2">The sequence shown here is derived from an EMBL/GenBank/DDBJ whole genome shotgun (WGS) entry which is preliminary data.</text>
</comment>
<dbReference type="InParanoid" id="A0A1Z5KCV8"/>
<name>A0A1Z5KCV8_FISSO</name>
<evidence type="ECO:0000313" key="3">
    <source>
        <dbReference type="Proteomes" id="UP000198406"/>
    </source>
</evidence>
<gene>
    <name evidence="2" type="ORF">FisN_20Hh139</name>
</gene>
<dbReference type="SUPFAM" id="SSF48452">
    <property type="entry name" value="TPR-like"/>
    <property type="match status" value="1"/>
</dbReference>
<keyword evidence="3" id="KW-1185">Reference proteome</keyword>
<organism evidence="2 3">
    <name type="scientific">Fistulifera solaris</name>
    <name type="common">Oleaginous diatom</name>
    <dbReference type="NCBI Taxonomy" id="1519565"/>
    <lineage>
        <taxon>Eukaryota</taxon>
        <taxon>Sar</taxon>
        <taxon>Stramenopiles</taxon>
        <taxon>Ochrophyta</taxon>
        <taxon>Bacillariophyta</taxon>
        <taxon>Bacillariophyceae</taxon>
        <taxon>Bacillariophycidae</taxon>
        <taxon>Naviculales</taxon>
        <taxon>Naviculaceae</taxon>
        <taxon>Fistulifera</taxon>
    </lineage>
</organism>
<dbReference type="Gene3D" id="1.25.40.10">
    <property type="entry name" value="Tetratricopeptide repeat domain"/>
    <property type="match status" value="1"/>
</dbReference>
<dbReference type="InterPro" id="IPR011990">
    <property type="entry name" value="TPR-like_helical_dom_sf"/>
</dbReference>
<reference evidence="2 3" key="1">
    <citation type="journal article" date="2015" name="Plant Cell">
        <title>Oil accumulation by the oleaginous diatom Fistulifera solaris as revealed by the genome and transcriptome.</title>
        <authorList>
            <person name="Tanaka T."/>
            <person name="Maeda Y."/>
            <person name="Veluchamy A."/>
            <person name="Tanaka M."/>
            <person name="Abida H."/>
            <person name="Marechal E."/>
            <person name="Bowler C."/>
            <person name="Muto M."/>
            <person name="Sunaga Y."/>
            <person name="Tanaka M."/>
            <person name="Yoshino T."/>
            <person name="Taniguchi T."/>
            <person name="Fukuda Y."/>
            <person name="Nemoto M."/>
            <person name="Matsumoto M."/>
            <person name="Wong P.S."/>
            <person name="Aburatani S."/>
            <person name="Fujibuchi W."/>
        </authorList>
    </citation>
    <scope>NUCLEOTIDE SEQUENCE [LARGE SCALE GENOMIC DNA]</scope>
    <source>
        <strain evidence="2 3">JPCC DA0580</strain>
    </source>
</reference>
<dbReference type="AlphaFoldDB" id="A0A1Z5KCV8"/>
<keyword evidence="1" id="KW-0802">TPR repeat</keyword>
<proteinExistence type="predicted"/>
<accession>A0A1Z5KCV8</accession>
<dbReference type="EMBL" id="BDSP01000204">
    <property type="protein sequence ID" value="GAX23931.1"/>
    <property type="molecule type" value="Genomic_DNA"/>
</dbReference>
<dbReference type="OrthoDB" id="44193at2759"/>
<dbReference type="SMART" id="SM00028">
    <property type="entry name" value="TPR"/>
    <property type="match status" value="2"/>
</dbReference>
<evidence type="ECO:0000313" key="2">
    <source>
        <dbReference type="EMBL" id="GAX23931.1"/>
    </source>
</evidence>
<evidence type="ECO:0000256" key="1">
    <source>
        <dbReference type="PROSITE-ProRule" id="PRU00339"/>
    </source>
</evidence>
<dbReference type="Proteomes" id="UP000198406">
    <property type="component" value="Unassembled WGS sequence"/>
</dbReference>
<sequence length="379" mass="42364">MKFLSYWVATLVTPPMQQHHDFSISSTQQSTSNFSPLQQGIFTWLTDNTAAPSADDIDVLKQAFAAFYNTQNLELSEQLLTQAIQRWQGQPADELAGLYRVRGDCYTQRTEAEKAVSDYTQAIQLLEGNEQADPIELPRSLLGRARAFKSLKKGDLAATDYERALKLSSTERSDATDAELVQDGIIKNPYAAWEWGTSLRMKGDWTGAATVHALSADAFEQIGDRPRFVISQIDYGIDLAASKQNEKAEQVLKDIIPKTTGVEARDVALLQRVIAKEGEGRMALASLLWEDGNRVEAEQFMGDACLRLDQMQADAVARLQREDAETAPATTKGLLYSIDDSIPAMDMTCSRFRKESFLEEQLGWPQTLRDKVIRLENLQ</sequence>
<dbReference type="InterPro" id="IPR019734">
    <property type="entry name" value="TPR_rpt"/>
</dbReference>
<feature type="repeat" description="TPR" evidence="1">
    <location>
        <begin position="96"/>
        <end position="129"/>
    </location>
</feature>
<dbReference type="PROSITE" id="PS50005">
    <property type="entry name" value="TPR"/>
    <property type="match status" value="1"/>
</dbReference>